<organism evidence="1 2">
    <name type="scientific">Actinomadura yumaensis</name>
    <dbReference type="NCBI Taxonomy" id="111807"/>
    <lineage>
        <taxon>Bacteria</taxon>
        <taxon>Bacillati</taxon>
        <taxon>Actinomycetota</taxon>
        <taxon>Actinomycetes</taxon>
        <taxon>Streptosporangiales</taxon>
        <taxon>Thermomonosporaceae</taxon>
        <taxon>Actinomadura</taxon>
    </lineage>
</organism>
<name>A0ABW2CGA7_9ACTN</name>
<dbReference type="Proteomes" id="UP001596380">
    <property type="component" value="Unassembled WGS sequence"/>
</dbReference>
<dbReference type="EMBL" id="JBHSXS010000004">
    <property type="protein sequence ID" value="MFC6880240.1"/>
    <property type="molecule type" value="Genomic_DNA"/>
</dbReference>
<evidence type="ECO:0000313" key="2">
    <source>
        <dbReference type="Proteomes" id="UP001596380"/>
    </source>
</evidence>
<reference evidence="2" key="1">
    <citation type="journal article" date="2019" name="Int. J. Syst. Evol. Microbiol.">
        <title>The Global Catalogue of Microorganisms (GCM) 10K type strain sequencing project: providing services to taxonomists for standard genome sequencing and annotation.</title>
        <authorList>
            <consortium name="The Broad Institute Genomics Platform"/>
            <consortium name="The Broad Institute Genome Sequencing Center for Infectious Disease"/>
            <person name="Wu L."/>
            <person name="Ma J."/>
        </authorList>
    </citation>
    <scope>NUCLEOTIDE SEQUENCE [LARGE SCALE GENOMIC DNA]</scope>
    <source>
        <strain evidence="2">JCM 3369</strain>
    </source>
</reference>
<protein>
    <submittedName>
        <fullName evidence="1">Uncharacterized protein</fullName>
    </submittedName>
</protein>
<gene>
    <name evidence="1" type="ORF">ACFQKB_10740</name>
</gene>
<accession>A0ABW2CGA7</accession>
<evidence type="ECO:0000313" key="1">
    <source>
        <dbReference type="EMBL" id="MFC6880240.1"/>
    </source>
</evidence>
<sequence>MTPRVAGLAPPRTALDEAVLSRPAPLLAALRRRVDRFAAGPLFARLKPPRTAEAPRPAPVAGPRLRWHAPAVPFVRAPGLRSSAFPPPAEHRKQRS</sequence>
<dbReference type="RefSeq" id="WP_160820723.1">
    <property type="nucleotide sequence ID" value="NZ_JBHSXS010000004.1"/>
</dbReference>
<comment type="caution">
    <text evidence="1">The sequence shown here is derived from an EMBL/GenBank/DDBJ whole genome shotgun (WGS) entry which is preliminary data.</text>
</comment>
<keyword evidence="2" id="KW-1185">Reference proteome</keyword>
<proteinExistence type="predicted"/>